<sequence length="187" mass="20425">MSKSQWRTKKGVKEGLPTIAGQLQIMIQNKLSETSAMIVVRQDLPLQEHLNLAVRRMSALGRADIGGLLGFDAHAESLEDVTPECQRHRDGLDKKAGPKTLPAWKTKWQKIKEHRTRGPAPGGSINDNEAGASLVNREMMCVCPDAEPMDVTEEADHSMNSATLIGGGRDGVLAEFQTGRLAEATWD</sequence>
<evidence type="ECO:0000313" key="2">
    <source>
        <dbReference type="Proteomes" id="UP001189429"/>
    </source>
</evidence>
<comment type="caution">
    <text evidence="1">The sequence shown here is derived from an EMBL/GenBank/DDBJ whole genome shotgun (WGS) entry which is preliminary data.</text>
</comment>
<keyword evidence="2" id="KW-1185">Reference proteome</keyword>
<gene>
    <name evidence="1" type="ORF">PCOR1329_LOCUS50591</name>
</gene>
<dbReference type="EMBL" id="CAUYUJ010016124">
    <property type="protein sequence ID" value="CAK0862085.1"/>
    <property type="molecule type" value="Genomic_DNA"/>
</dbReference>
<protein>
    <submittedName>
        <fullName evidence="1">Uncharacterized protein</fullName>
    </submittedName>
</protein>
<evidence type="ECO:0000313" key="1">
    <source>
        <dbReference type="EMBL" id="CAK0862085.1"/>
    </source>
</evidence>
<dbReference type="Proteomes" id="UP001189429">
    <property type="component" value="Unassembled WGS sequence"/>
</dbReference>
<reference evidence="1" key="1">
    <citation type="submission" date="2023-10" db="EMBL/GenBank/DDBJ databases">
        <authorList>
            <person name="Chen Y."/>
            <person name="Shah S."/>
            <person name="Dougan E. K."/>
            <person name="Thang M."/>
            <person name="Chan C."/>
        </authorList>
    </citation>
    <scope>NUCLEOTIDE SEQUENCE [LARGE SCALE GENOMIC DNA]</scope>
</reference>
<name>A0ABN9UQ40_9DINO</name>
<organism evidence="1 2">
    <name type="scientific">Prorocentrum cordatum</name>
    <dbReference type="NCBI Taxonomy" id="2364126"/>
    <lineage>
        <taxon>Eukaryota</taxon>
        <taxon>Sar</taxon>
        <taxon>Alveolata</taxon>
        <taxon>Dinophyceae</taxon>
        <taxon>Prorocentrales</taxon>
        <taxon>Prorocentraceae</taxon>
        <taxon>Prorocentrum</taxon>
    </lineage>
</organism>
<proteinExistence type="predicted"/>
<accession>A0ABN9UQ40</accession>